<name>A0AA49X534_9VIRU</name>
<dbReference type="EMBL" id="OQ890325">
    <property type="protein sequence ID" value="WLJ26344.1"/>
    <property type="molecule type" value="Genomic_DNA"/>
</dbReference>
<reference evidence="1" key="1">
    <citation type="submission" date="2023-04" db="EMBL/GenBank/DDBJ databases">
        <title>The human skin virome in hidradenitis suppurativa patients.</title>
        <authorList>
            <person name="Jansen D."/>
        </authorList>
    </citation>
    <scope>NUCLEOTIDE SEQUENCE</scope>
    <source>
        <strain evidence="1">VC4_HSPhageD</strain>
    </source>
</reference>
<evidence type="ECO:0000313" key="1">
    <source>
        <dbReference type="EMBL" id="WLJ26344.1"/>
    </source>
</evidence>
<accession>A0AA49X534</accession>
<organism evidence="1">
    <name type="scientific">Firmicutes phage HS19</name>
    <dbReference type="NCBI Taxonomy" id="3056397"/>
    <lineage>
        <taxon>Viruses</taxon>
    </lineage>
</organism>
<sequence length="33" mass="3784">MVVDFPTFGNFRNQGFSLFINKKIPLTINVRGI</sequence>
<proteinExistence type="predicted"/>
<protein>
    <submittedName>
        <fullName evidence="1">Uncharacterized protein</fullName>
    </submittedName>
</protein>